<dbReference type="AlphaFoldDB" id="A0A4Z2GMI3"/>
<evidence type="ECO:0000256" key="1">
    <source>
        <dbReference type="SAM" id="MobiDB-lite"/>
    </source>
</evidence>
<name>A0A4Z2GMI3_9TELE</name>
<reference evidence="2 3" key="1">
    <citation type="submission" date="2019-03" db="EMBL/GenBank/DDBJ databases">
        <title>First draft genome of Liparis tanakae, snailfish: a comprehensive survey of snailfish specific genes.</title>
        <authorList>
            <person name="Kim W."/>
            <person name="Song I."/>
            <person name="Jeong J.-H."/>
            <person name="Kim D."/>
            <person name="Kim S."/>
            <person name="Ryu S."/>
            <person name="Song J.Y."/>
            <person name="Lee S.K."/>
        </authorList>
    </citation>
    <scope>NUCLEOTIDE SEQUENCE [LARGE SCALE GENOMIC DNA]</scope>
    <source>
        <tissue evidence="2">Muscle</tissue>
    </source>
</reference>
<evidence type="ECO:0000313" key="2">
    <source>
        <dbReference type="EMBL" id="TNN54726.1"/>
    </source>
</evidence>
<protein>
    <submittedName>
        <fullName evidence="2">Uncharacterized protein</fullName>
    </submittedName>
</protein>
<accession>A0A4Z2GMI3</accession>
<proteinExistence type="predicted"/>
<sequence length="70" mass="7553">MQSLRSAGLDSEEPVLGTRRKQLPSVESLSQSKSLPSGENDNVPVSGNRRVSAVQSGHRELANWAPKINV</sequence>
<feature type="region of interest" description="Disordered" evidence="1">
    <location>
        <begin position="1"/>
        <end position="70"/>
    </location>
</feature>
<keyword evidence="3" id="KW-1185">Reference proteome</keyword>
<comment type="caution">
    <text evidence="2">The sequence shown here is derived from an EMBL/GenBank/DDBJ whole genome shotgun (WGS) entry which is preliminary data.</text>
</comment>
<dbReference type="Proteomes" id="UP000314294">
    <property type="component" value="Unassembled WGS sequence"/>
</dbReference>
<gene>
    <name evidence="2" type="ORF">EYF80_035069</name>
</gene>
<evidence type="ECO:0000313" key="3">
    <source>
        <dbReference type="Proteomes" id="UP000314294"/>
    </source>
</evidence>
<feature type="compositionally biased region" description="Polar residues" evidence="1">
    <location>
        <begin position="25"/>
        <end position="45"/>
    </location>
</feature>
<dbReference type="EMBL" id="SRLO01000476">
    <property type="protein sequence ID" value="TNN54726.1"/>
    <property type="molecule type" value="Genomic_DNA"/>
</dbReference>
<organism evidence="2 3">
    <name type="scientific">Liparis tanakae</name>
    <name type="common">Tanaka's snailfish</name>
    <dbReference type="NCBI Taxonomy" id="230148"/>
    <lineage>
        <taxon>Eukaryota</taxon>
        <taxon>Metazoa</taxon>
        <taxon>Chordata</taxon>
        <taxon>Craniata</taxon>
        <taxon>Vertebrata</taxon>
        <taxon>Euteleostomi</taxon>
        <taxon>Actinopterygii</taxon>
        <taxon>Neopterygii</taxon>
        <taxon>Teleostei</taxon>
        <taxon>Neoteleostei</taxon>
        <taxon>Acanthomorphata</taxon>
        <taxon>Eupercaria</taxon>
        <taxon>Perciformes</taxon>
        <taxon>Cottioidei</taxon>
        <taxon>Cottales</taxon>
        <taxon>Liparidae</taxon>
        <taxon>Liparis</taxon>
    </lineage>
</organism>